<evidence type="ECO:0000313" key="2">
    <source>
        <dbReference type="Proteomes" id="UP000789901"/>
    </source>
</evidence>
<name>A0ABM8VX91_GIGMA</name>
<protein>
    <submittedName>
        <fullName evidence="1">16760_t:CDS:1</fullName>
    </submittedName>
</protein>
<dbReference type="Proteomes" id="UP000789901">
    <property type="component" value="Unassembled WGS sequence"/>
</dbReference>
<organism evidence="1 2">
    <name type="scientific">Gigaspora margarita</name>
    <dbReference type="NCBI Taxonomy" id="4874"/>
    <lineage>
        <taxon>Eukaryota</taxon>
        <taxon>Fungi</taxon>
        <taxon>Fungi incertae sedis</taxon>
        <taxon>Mucoromycota</taxon>
        <taxon>Glomeromycotina</taxon>
        <taxon>Glomeromycetes</taxon>
        <taxon>Diversisporales</taxon>
        <taxon>Gigasporaceae</taxon>
        <taxon>Gigaspora</taxon>
    </lineage>
</organism>
<sequence>TLELTLVQQIEKIVDTLISNNYMGNPDSNKKSEIENQIRLQDEIQNQSDIEQKFREEDDDMKQHGYYKYNYHIKFASHLKTIEEVEYFSEQKNLEKKFEHYVKNFKNENVCESRSNSITVINKIFNTDENYIQEEVEERLEEIKEILTKKKI</sequence>
<comment type="caution">
    <text evidence="1">The sequence shown here is derived from an EMBL/GenBank/DDBJ whole genome shotgun (WGS) entry which is preliminary data.</text>
</comment>
<accession>A0ABM8VX91</accession>
<keyword evidence="2" id="KW-1185">Reference proteome</keyword>
<feature type="non-terminal residue" evidence="1">
    <location>
        <position position="1"/>
    </location>
</feature>
<reference evidence="1 2" key="1">
    <citation type="submission" date="2021-06" db="EMBL/GenBank/DDBJ databases">
        <authorList>
            <person name="Kallberg Y."/>
            <person name="Tangrot J."/>
            <person name="Rosling A."/>
        </authorList>
    </citation>
    <scope>NUCLEOTIDE SEQUENCE [LARGE SCALE GENOMIC DNA]</scope>
    <source>
        <strain evidence="1 2">120-4 pot B 10/14</strain>
    </source>
</reference>
<proteinExistence type="predicted"/>
<evidence type="ECO:0000313" key="1">
    <source>
        <dbReference type="EMBL" id="CAG8469450.1"/>
    </source>
</evidence>
<dbReference type="EMBL" id="CAJVQB010000130">
    <property type="protein sequence ID" value="CAG8469450.1"/>
    <property type="molecule type" value="Genomic_DNA"/>
</dbReference>
<gene>
    <name evidence="1" type="ORF">GMARGA_LOCUS703</name>
</gene>